<dbReference type="GO" id="GO:0030435">
    <property type="term" value="P:sporulation resulting in formation of a cellular spore"/>
    <property type="evidence" value="ECO:0007669"/>
    <property type="project" value="UniProtKB-ARBA"/>
</dbReference>
<feature type="compositionally biased region" description="Low complexity" evidence="6">
    <location>
        <begin position="251"/>
        <end position="276"/>
    </location>
</feature>
<evidence type="ECO:0000259" key="9">
    <source>
        <dbReference type="SMART" id="SM00274"/>
    </source>
</evidence>
<evidence type="ECO:0000256" key="4">
    <source>
        <dbReference type="ARBA" id="ARBA00023136"/>
    </source>
</evidence>
<evidence type="ECO:0000256" key="8">
    <source>
        <dbReference type="SAM" id="SignalP"/>
    </source>
</evidence>
<accession>D3BR52</accession>
<keyword evidence="3 7" id="KW-1133">Transmembrane helix</keyword>
<feature type="chain" id="PRO_5003042694" description="Follistatin-like domain-containing protein" evidence="8">
    <location>
        <begin position="21"/>
        <end position="641"/>
    </location>
</feature>
<dbReference type="GO" id="GO:0000045">
    <property type="term" value="P:autophagosome assembly"/>
    <property type="evidence" value="ECO:0007669"/>
    <property type="project" value="TreeGrafter"/>
</dbReference>
<evidence type="ECO:0000313" key="10">
    <source>
        <dbReference type="EMBL" id="EFA75884.1"/>
    </source>
</evidence>
<feature type="region of interest" description="Disordered" evidence="6">
    <location>
        <begin position="617"/>
        <end position="641"/>
    </location>
</feature>
<organism evidence="10 11">
    <name type="scientific">Heterostelium pallidum (strain ATCC 26659 / Pp 5 / PN500)</name>
    <name type="common">Cellular slime mold</name>
    <name type="synonym">Polysphondylium pallidum</name>
    <dbReference type="NCBI Taxonomy" id="670386"/>
    <lineage>
        <taxon>Eukaryota</taxon>
        <taxon>Amoebozoa</taxon>
        <taxon>Evosea</taxon>
        <taxon>Eumycetozoa</taxon>
        <taxon>Dictyostelia</taxon>
        <taxon>Acytosteliales</taxon>
        <taxon>Acytosteliaceae</taxon>
        <taxon>Heterostelium</taxon>
    </lineage>
</organism>
<feature type="domain" description="Follistatin-like" evidence="9">
    <location>
        <begin position="63"/>
        <end position="85"/>
    </location>
</feature>
<evidence type="ECO:0000256" key="6">
    <source>
        <dbReference type="SAM" id="MobiDB-lite"/>
    </source>
</evidence>
<feature type="transmembrane region" description="Helical" evidence="7">
    <location>
        <begin position="476"/>
        <end position="504"/>
    </location>
</feature>
<proteinExistence type="inferred from homology"/>
<protein>
    <recommendedName>
        <fullName evidence="9">Follistatin-like domain-containing protein</fullName>
    </recommendedName>
</protein>
<dbReference type="RefSeq" id="XP_020428018.1">
    <property type="nucleotide sequence ID" value="XM_020581231.1"/>
</dbReference>
<reference evidence="10 11" key="1">
    <citation type="journal article" date="2011" name="Genome Res.">
        <title>Phylogeny-wide analysis of social amoeba genomes highlights ancient origins for complex intercellular communication.</title>
        <authorList>
            <person name="Heidel A.J."/>
            <person name="Lawal H.M."/>
            <person name="Felder M."/>
            <person name="Schilde C."/>
            <person name="Helps N.R."/>
            <person name="Tunggal B."/>
            <person name="Rivero F."/>
            <person name="John U."/>
            <person name="Schleicher M."/>
            <person name="Eichinger L."/>
            <person name="Platzer M."/>
            <person name="Noegel A.A."/>
            <person name="Schaap P."/>
            <person name="Gloeckner G."/>
        </authorList>
    </citation>
    <scope>NUCLEOTIDE SEQUENCE [LARGE SCALE GENOMIC DNA]</scope>
    <source>
        <strain evidence="11">ATCC 26659 / Pp 5 / PN500</strain>
    </source>
</reference>
<dbReference type="InterPro" id="IPR045014">
    <property type="entry name" value="TM41A/B"/>
</dbReference>
<feature type="signal peptide" evidence="8">
    <location>
        <begin position="1"/>
        <end position="20"/>
    </location>
</feature>
<keyword evidence="11" id="KW-1185">Reference proteome</keyword>
<gene>
    <name evidence="10" type="ORF">PPL_10456</name>
</gene>
<evidence type="ECO:0000313" key="11">
    <source>
        <dbReference type="Proteomes" id="UP000001396"/>
    </source>
</evidence>
<dbReference type="PANTHER" id="PTHR43220">
    <property type="match status" value="1"/>
</dbReference>
<dbReference type="PANTHER" id="PTHR43220:SF18">
    <property type="entry name" value="TRANSMEMBRANE PROTEIN 41B"/>
    <property type="match status" value="1"/>
</dbReference>
<name>D3BR52_HETP5</name>
<keyword evidence="4 7" id="KW-0472">Membrane</keyword>
<dbReference type="STRING" id="670386.D3BR52"/>
<feature type="region of interest" description="Disordered" evidence="6">
    <location>
        <begin position="248"/>
        <end position="276"/>
    </location>
</feature>
<dbReference type="InParanoid" id="D3BR52"/>
<comment type="caution">
    <text evidence="10">The sequence shown here is derived from an EMBL/GenBank/DDBJ whole genome shotgun (WGS) entry which is preliminary data.</text>
</comment>
<keyword evidence="8" id="KW-0732">Signal</keyword>
<dbReference type="SMART" id="SM00274">
    <property type="entry name" value="FOLN"/>
    <property type="match status" value="3"/>
</dbReference>
<evidence type="ECO:0000256" key="1">
    <source>
        <dbReference type="ARBA" id="ARBA00004141"/>
    </source>
</evidence>
<feature type="transmembrane region" description="Helical" evidence="7">
    <location>
        <begin position="548"/>
        <end position="568"/>
    </location>
</feature>
<comment type="similarity">
    <text evidence="5">Belongs to the TMEM41 family.</text>
</comment>
<evidence type="ECO:0000256" key="3">
    <source>
        <dbReference type="ARBA" id="ARBA00022989"/>
    </source>
</evidence>
<evidence type="ECO:0000256" key="7">
    <source>
        <dbReference type="SAM" id="Phobius"/>
    </source>
</evidence>
<sequence>MRLFASLLLVLLVAAINVSGQGACLNSKCPVGFYCEDVGGTATCKPSSSSAGQPATDAGVEITCLNLRCKAYETCQMENGKPVCKASGQTSSSGTSGGGCQKEGDCGYGYWCDTNDHQCKPWSSSSSSSGQSSSSGSSGTSGGCQNDAQCGWGKWCDTSDGQCKPWSTSGSTSGQTSSSGSSSGGCQNDEQCGWGKWCDHIDGKCKPWSPTSSSSGQTSSSGTSGVQCQKDVDCGWGKWCDTATGQCKPWSTSGSTSGQTSSSGSSSSSSSSSSSGGSSCANFKCFDGLICVVQNGVPTCVHASSTSGQTSSSGSSSSSSSSGGCQNDAQCGWGKWCDLYSGQCKPWSTSGQTSSSGSSSGHDKCWGYHCEQRGDKGACVPDNNNHCSDVMSQSKLSLLKQNETSNKDINNNNINNNDSNNNSNSKILQYHLSYSYFLISQVLNRIEHRSKLHLPTNFQDVQTLSEILSQYTDDNYFIVMSTFGFIYIFLQAFSIPGSIFLSFLSGGLFGLWVGFPLVCLVATIGAVCSYLISFHISSPLLEVPVSTFAFGTFIGIMPATFLAVKAGLAIQEISKPGDIFDAKSIASMGLLAILSILPTLEPVRRRLDQIINRNNNATTITNNNNNNNNINNTNNNKTKLS</sequence>
<evidence type="ECO:0000256" key="5">
    <source>
        <dbReference type="ARBA" id="ARBA00025797"/>
    </source>
</evidence>
<dbReference type="AlphaFoldDB" id="D3BR52"/>
<dbReference type="Proteomes" id="UP000001396">
    <property type="component" value="Unassembled WGS sequence"/>
</dbReference>
<comment type="subcellular location">
    <subcellularLocation>
        <location evidence="1">Membrane</location>
        <topology evidence="1">Multi-pass membrane protein</topology>
    </subcellularLocation>
</comment>
<evidence type="ECO:0000256" key="2">
    <source>
        <dbReference type="ARBA" id="ARBA00022692"/>
    </source>
</evidence>
<dbReference type="GO" id="GO:0005789">
    <property type="term" value="C:endoplasmic reticulum membrane"/>
    <property type="evidence" value="ECO:0007669"/>
    <property type="project" value="TreeGrafter"/>
</dbReference>
<feature type="domain" description="Follistatin-like" evidence="9">
    <location>
        <begin position="279"/>
        <end position="301"/>
    </location>
</feature>
<dbReference type="EMBL" id="ADBJ01000050">
    <property type="protein sequence ID" value="EFA75884.1"/>
    <property type="molecule type" value="Genomic_DNA"/>
</dbReference>
<feature type="domain" description="Follistatin-like" evidence="9">
    <location>
        <begin position="23"/>
        <end position="45"/>
    </location>
</feature>
<dbReference type="InterPro" id="IPR003645">
    <property type="entry name" value="Fol_N"/>
</dbReference>
<feature type="transmembrane region" description="Helical" evidence="7">
    <location>
        <begin position="511"/>
        <end position="536"/>
    </location>
</feature>
<dbReference type="GeneID" id="31365925"/>
<dbReference type="GO" id="GO:0031160">
    <property type="term" value="C:spore wall"/>
    <property type="evidence" value="ECO:0007669"/>
    <property type="project" value="UniProtKB-ARBA"/>
</dbReference>
<keyword evidence="2 7" id="KW-0812">Transmembrane</keyword>